<dbReference type="EMBL" id="BAABAT010000003">
    <property type="protein sequence ID" value="GAA4245809.1"/>
    <property type="molecule type" value="Genomic_DNA"/>
</dbReference>
<evidence type="ECO:0000256" key="1">
    <source>
        <dbReference type="SAM" id="Phobius"/>
    </source>
</evidence>
<dbReference type="RefSeq" id="WP_345122609.1">
    <property type="nucleotide sequence ID" value="NZ_BAABAT010000003.1"/>
</dbReference>
<dbReference type="Proteomes" id="UP001500620">
    <property type="component" value="Unassembled WGS sequence"/>
</dbReference>
<keyword evidence="1" id="KW-0472">Membrane</keyword>
<sequence>MTIPPYDHRGPASLTWRRAAACLAATLIAVAVAVFGFAEDADAHDGVILTLHGDGHGSVWLTVLWQDGHPVTEPVGMTMLATSDAGQRVGPVPLRRNGDALTYSGTLAPGDWTVVAEMGTPAIGRCEGVVHVAASTASAAASSTTCAPPTPQAAAGGTPPSSGGAVVWPWYAIAAVAVIGTAAFVAVRRR</sequence>
<accession>A0ABP8D100</accession>
<keyword evidence="3" id="KW-1185">Reference proteome</keyword>
<feature type="transmembrane region" description="Helical" evidence="1">
    <location>
        <begin position="168"/>
        <end position="187"/>
    </location>
</feature>
<evidence type="ECO:0008006" key="4">
    <source>
        <dbReference type="Google" id="ProtNLM"/>
    </source>
</evidence>
<keyword evidence="1" id="KW-0812">Transmembrane</keyword>
<protein>
    <recommendedName>
        <fullName evidence="4">YtkA-like domain-containing protein</fullName>
    </recommendedName>
</protein>
<gene>
    <name evidence="2" type="ORF">GCM10022255_014620</name>
</gene>
<proteinExistence type="predicted"/>
<feature type="transmembrane region" description="Helical" evidence="1">
    <location>
        <begin position="20"/>
        <end position="38"/>
    </location>
</feature>
<keyword evidence="1" id="KW-1133">Transmembrane helix</keyword>
<reference evidence="3" key="1">
    <citation type="journal article" date="2019" name="Int. J. Syst. Evol. Microbiol.">
        <title>The Global Catalogue of Microorganisms (GCM) 10K type strain sequencing project: providing services to taxonomists for standard genome sequencing and annotation.</title>
        <authorList>
            <consortium name="The Broad Institute Genomics Platform"/>
            <consortium name="The Broad Institute Genome Sequencing Center for Infectious Disease"/>
            <person name="Wu L."/>
            <person name="Ma J."/>
        </authorList>
    </citation>
    <scope>NUCLEOTIDE SEQUENCE [LARGE SCALE GENOMIC DNA]</scope>
    <source>
        <strain evidence="3">JCM 17441</strain>
    </source>
</reference>
<organism evidence="2 3">
    <name type="scientific">Dactylosporangium darangshiense</name>
    <dbReference type="NCBI Taxonomy" id="579108"/>
    <lineage>
        <taxon>Bacteria</taxon>
        <taxon>Bacillati</taxon>
        <taxon>Actinomycetota</taxon>
        <taxon>Actinomycetes</taxon>
        <taxon>Micromonosporales</taxon>
        <taxon>Micromonosporaceae</taxon>
        <taxon>Dactylosporangium</taxon>
    </lineage>
</organism>
<evidence type="ECO:0000313" key="3">
    <source>
        <dbReference type="Proteomes" id="UP001500620"/>
    </source>
</evidence>
<name>A0ABP8D100_9ACTN</name>
<comment type="caution">
    <text evidence="2">The sequence shown here is derived from an EMBL/GenBank/DDBJ whole genome shotgun (WGS) entry which is preliminary data.</text>
</comment>
<evidence type="ECO:0000313" key="2">
    <source>
        <dbReference type="EMBL" id="GAA4245809.1"/>
    </source>
</evidence>